<dbReference type="EnsemblPlants" id="HORVU.MOREX.r3.7HG0665680.1">
    <property type="protein sequence ID" value="HORVU.MOREX.r3.7HG0665680.1.CDS1"/>
    <property type="gene ID" value="HORVU.MOREX.r3.7HG0665680"/>
</dbReference>
<keyword evidence="6" id="KW-1185">Reference proteome</keyword>
<dbReference type="FunFam" id="1.25.70.10:FF:000001">
    <property type="entry name" value="Mitochondrial transcription termination factor-like"/>
    <property type="match status" value="1"/>
</dbReference>
<dbReference type="GO" id="GO:0009507">
    <property type="term" value="C:chloroplast"/>
    <property type="evidence" value="ECO:0000318"/>
    <property type="project" value="GO_Central"/>
</dbReference>
<reference evidence="5" key="3">
    <citation type="submission" date="2020-10" db="EMBL/GenBank/DDBJ databases">
        <authorList>
            <person name="Scholz U."/>
            <person name="Mascher M."/>
            <person name="Fiebig A."/>
        </authorList>
    </citation>
    <scope>NUCLEOTIDE SEQUENCE [LARGE SCALE GENOMIC DNA]</scope>
    <source>
        <strain evidence="5">cv. Morex</strain>
    </source>
</reference>
<dbReference type="Gene3D" id="1.25.70.10">
    <property type="entry name" value="Transcription termination factor 3, mitochondrial"/>
    <property type="match status" value="2"/>
</dbReference>
<proteinExistence type="evidence at transcript level"/>
<reference evidence="4" key="1">
    <citation type="journal article" date="2011" name="Plant Physiol.">
        <title>Comprehensive sequence analysis of 24,783 barley full-length cDNAs derived from 12 clone libraries.</title>
        <authorList>
            <person name="Matsumoto T."/>
            <person name="Tanaka T."/>
            <person name="Sakai H."/>
            <person name="Amano N."/>
            <person name="Kanamori H."/>
            <person name="Kurita K."/>
            <person name="Kikuta A."/>
            <person name="Kamiya K."/>
            <person name="Yamamoto M."/>
            <person name="Ikawa H."/>
            <person name="Fujii N."/>
            <person name="Hori K."/>
            <person name="Itoh T."/>
            <person name="Sato K."/>
        </authorList>
    </citation>
    <scope>NUCLEOTIDE SEQUENCE</scope>
    <source>
        <tissue evidence="4">Seed</tissue>
    </source>
</reference>
<dbReference type="Proteomes" id="UP000011116">
    <property type="component" value="Chromosome 7H"/>
</dbReference>
<gene>
    <name evidence="5" type="primary">LOC123411721</name>
</gene>
<dbReference type="GO" id="GO:0009658">
    <property type="term" value="P:chloroplast organization"/>
    <property type="evidence" value="ECO:0000318"/>
    <property type="project" value="GO_Central"/>
</dbReference>
<keyword evidence="3" id="KW-0809">Transit peptide</keyword>
<dbReference type="Gramene" id="HORVU.MOREX.r3.7HG0665680.1">
    <property type="protein sequence ID" value="HORVU.MOREX.r3.7HG0665680.1.CDS1"/>
    <property type="gene ID" value="HORVU.MOREX.r3.7HG0665680"/>
</dbReference>
<dbReference type="SMR" id="F2EE41"/>
<dbReference type="Pfam" id="PF02536">
    <property type="entry name" value="mTERF"/>
    <property type="match status" value="1"/>
</dbReference>
<dbReference type="EMBL" id="AK374417">
    <property type="protein sequence ID" value="BAK05613.1"/>
    <property type="molecule type" value="mRNA"/>
</dbReference>
<dbReference type="PANTHER" id="PTHR13068:SF180">
    <property type="match status" value="1"/>
</dbReference>
<evidence type="ECO:0000313" key="6">
    <source>
        <dbReference type="Proteomes" id="UP000011116"/>
    </source>
</evidence>
<evidence type="ECO:0000256" key="1">
    <source>
        <dbReference type="ARBA" id="ARBA00007692"/>
    </source>
</evidence>
<dbReference type="GeneID" id="123411721"/>
<dbReference type="FunFam" id="1.25.70.10:FF:000016">
    <property type="entry name" value="Mitochondrial transcription termination factor-like"/>
    <property type="match status" value="1"/>
</dbReference>
<keyword evidence="2" id="KW-0806">Transcription termination</keyword>
<dbReference type="AlphaFoldDB" id="F2EE41"/>
<dbReference type="GO" id="GO:0006353">
    <property type="term" value="P:DNA-templated transcription termination"/>
    <property type="evidence" value="ECO:0007669"/>
    <property type="project" value="UniProtKB-KW"/>
</dbReference>
<dbReference type="PANTHER" id="PTHR13068">
    <property type="entry name" value="CGI-12 PROTEIN-RELATED"/>
    <property type="match status" value="1"/>
</dbReference>
<dbReference type="GO" id="GO:0003676">
    <property type="term" value="F:nucleic acid binding"/>
    <property type="evidence" value="ECO:0007669"/>
    <property type="project" value="InterPro"/>
</dbReference>
<evidence type="ECO:0000256" key="3">
    <source>
        <dbReference type="ARBA" id="ARBA00022946"/>
    </source>
</evidence>
<dbReference type="SMART" id="SM00733">
    <property type="entry name" value="Mterf"/>
    <property type="match status" value="4"/>
</dbReference>
<dbReference type="InterPro" id="IPR003690">
    <property type="entry name" value="MTERF"/>
</dbReference>
<dbReference type="KEGG" id="hvg:123411721"/>
<reference evidence="5" key="4">
    <citation type="submission" date="2022-01" db="UniProtKB">
        <authorList>
            <consortium name="EnsemblPlants"/>
        </authorList>
    </citation>
    <scope>IDENTIFICATION</scope>
    <source>
        <strain evidence="5">subsp. vulgare</strain>
    </source>
</reference>
<accession>F2EE41</accession>
<dbReference type="Gramene" id="HORVU.MOREX.r2.7HG0552280.1">
    <property type="protein sequence ID" value="HORVU.MOREX.r2.7HG0552280.1.CDS.1"/>
    <property type="gene ID" value="HORVU.MOREX.r2.7HG0552280"/>
</dbReference>
<comment type="similarity">
    <text evidence="1">Belongs to the mTERF family.</text>
</comment>
<evidence type="ECO:0000313" key="5">
    <source>
        <dbReference type="EnsemblPlants" id="HORVU.MOREX.r3.7HG0665680.1.CDS1"/>
    </source>
</evidence>
<keyword evidence="2" id="KW-0804">Transcription</keyword>
<dbReference type="InterPro" id="IPR038538">
    <property type="entry name" value="MTERF_sf"/>
</dbReference>
<evidence type="ECO:0000256" key="2">
    <source>
        <dbReference type="ARBA" id="ARBA00022472"/>
    </source>
</evidence>
<reference evidence="6" key="2">
    <citation type="journal article" date="2012" name="Nature">
        <title>A physical, genetic and functional sequence assembly of the barley genome.</title>
        <authorList>
            <consortium name="The International Barley Genome Sequencing Consortium"/>
            <person name="Mayer K.F."/>
            <person name="Waugh R."/>
            <person name="Brown J.W."/>
            <person name="Schulman A."/>
            <person name="Langridge P."/>
            <person name="Platzer M."/>
            <person name="Fincher G.B."/>
            <person name="Muehlbauer G.J."/>
            <person name="Sato K."/>
            <person name="Close T.J."/>
            <person name="Wise R.P."/>
            <person name="Stein N."/>
        </authorList>
    </citation>
    <scope>NUCLEOTIDE SEQUENCE [LARGE SCALE GENOMIC DNA]</scope>
    <source>
        <strain evidence="6">cv. Morex</strain>
    </source>
</reference>
<dbReference type="OrthoDB" id="785478at2759"/>
<keyword evidence="2" id="KW-0805">Transcription regulation</keyword>
<dbReference type="PaxDb" id="4513-MLOC_6027.1"/>
<evidence type="ECO:0000313" key="4">
    <source>
        <dbReference type="EMBL" id="BAK05613.1"/>
    </source>
</evidence>
<protein>
    <submittedName>
        <fullName evidence="4">Predicted protein</fullName>
    </submittedName>
</protein>
<name>F2EE41_HORVV</name>
<sequence length="390" mass="42274">MLRLQKRLLSLLSDGGASALPTSPLTSLRRHLCATATTTTSDDSPFSVQDYLVNTCGLTRAQSLKASRSISHLRSPSNPDAVLAFLAGLGLSSSDIATVVADDPKFLCSKVDETLAPRVAKLREIGLSPSKIAQLVLIGARALRSCDVASRLQFWIPLFGSFDKLVQGVSRGALGGGSLLRRDIDTVVKPNVELLLRCGLQIPQLAKTGLSGTWVIVCSPEKLQTLVARADELGVPRGSGQFMYALATVSCVTQEKLASRMELLKKTLGCSDDMLKIAVVRHPSVLRSSEDNLRSTVEFLINKAGLEPKYIVHRPALITYSLNARHVPRYIVMKILQGKGLLSCDYCSVIAASEKYFNSRFIDCYKENVPELADVYAAARAGKIPPHLQP</sequence>
<organism evidence="4">
    <name type="scientific">Hordeum vulgare subsp. vulgare</name>
    <name type="common">Domesticated barley</name>
    <dbReference type="NCBI Taxonomy" id="112509"/>
    <lineage>
        <taxon>Eukaryota</taxon>
        <taxon>Viridiplantae</taxon>
        <taxon>Streptophyta</taxon>
        <taxon>Embryophyta</taxon>
        <taxon>Tracheophyta</taxon>
        <taxon>Spermatophyta</taxon>
        <taxon>Magnoliopsida</taxon>
        <taxon>Liliopsida</taxon>
        <taxon>Poales</taxon>
        <taxon>Poaceae</taxon>
        <taxon>BOP clade</taxon>
        <taxon>Pooideae</taxon>
        <taxon>Triticodae</taxon>
        <taxon>Triticeae</taxon>
        <taxon>Hordeinae</taxon>
        <taxon>Hordeum</taxon>
    </lineage>
</organism>
<dbReference type="RefSeq" id="XP_044960619.1">
    <property type="nucleotide sequence ID" value="XM_045104684.1"/>
</dbReference>
<dbReference type="HOGENOM" id="CLU_034145_0_0_1"/>